<feature type="compositionally biased region" description="Polar residues" evidence="8">
    <location>
        <begin position="133"/>
        <end position="149"/>
    </location>
</feature>
<dbReference type="InterPro" id="IPR046831">
    <property type="entry name" value="Calmodulin_bind_N"/>
</dbReference>
<evidence type="ECO:0000259" key="9">
    <source>
        <dbReference type="Pfam" id="PF07887"/>
    </source>
</evidence>
<dbReference type="GO" id="GO:0003700">
    <property type="term" value="F:DNA-binding transcription factor activity"/>
    <property type="evidence" value="ECO:0007669"/>
    <property type="project" value="TreeGrafter"/>
</dbReference>
<dbReference type="InterPro" id="IPR012416">
    <property type="entry name" value="CBP60"/>
</dbReference>
<evidence type="ECO:0000313" key="12">
    <source>
        <dbReference type="EMBL" id="KAK1627466.1"/>
    </source>
</evidence>
<evidence type="ECO:0000256" key="3">
    <source>
        <dbReference type="ARBA" id="ARBA00023015"/>
    </source>
</evidence>
<feature type="domain" description="Calmodulin binding protein C-terminal" evidence="11">
    <location>
        <begin position="389"/>
        <end position="444"/>
    </location>
</feature>
<feature type="region of interest" description="Disordered" evidence="8">
    <location>
        <begin position="583"/>
        <end position="615"/>
    </location>
</feature>
<feature type="domain" description="Calmodulin binding protein-like N-terminal" evidence="9">
    <location>
        <begin position="152"/>
        <end position="299"/>
    </location>
</feature>
<dbReference type="GO" id="GO:0005516">
    <property type="term" value="F:calmodulin binding"/>
    <property type="evidence" value="ECO:0007669"/>
    <property type="project" value="InterPro"/>
</dbReference>
<keyword evidence="5" id="KW-0010">Activator</keyword>
<feature type="region of interest" description="Disordered" evidence="8">
    <location>
        <begin position="123"/>
        <end position="149"/>
    </location>
</feature>
<evidence type="ECO:0000256" key="7">
    <source>
        <dbReference type="ARBA" id="ARBA00023242"/>
    </source>
</evidence>
<dbReference type="InterPro" id="IPR046830">
    <property type="entry name" value="Calmod_bind_M"/>
</dbReference>
<evidence type="ECO:0000256" key="6">
    <source>
        <dbReference type="ARBA" id="ARBA00023163"/>
    </source>
</evidence>
<comment type="subcellular location">
    <subcellularLocation>
        <location evidence="1">Nucleus</location>
    </subcellularLocation>
</comment>
<keyword evidence="13" id="KW-1185">Reference proteome</keyword>
<dbReference type="Pfam" id="PF20452">
    <property type="entry name" value="Calmod_bind_C"/>
    <property type="match status" value="1"/>
</dbReference>
<reference evidence="12" key="1">
    <citation type="submission" date="2023-07" db="EMBL/GenBank/DDBJ databases">
        <title>A chromosome-level genome assembly of Lolium multiflorum.</title>
        <authorList>
            <person name="Chen Y."/>
            <person name="Copetti D."/>
            <person name="Kolliker R."/>
            <person name="Studer B."/>
        </authorList>
    </citation>
    <scope>NUCLEOTIDE SEQUENCE</scope>
    <source>
        <strain evidence="12">02402/16</strain>
        <tissue evidence="12">Leaf</tissue>
    </source>
</reference>
<dbReference type="InterPro" id="IPR046829">
    <property type="entry name" value="Calmod_bind_C"/>
</dbReference>
<evidence type="ECO:0000259" key="11">
    <source>
        <dbReference type="Pfam" id="PF20452"/>
    </source>
</evidence>
<evidence type="ECO:0000313" key="13">
    <source>
        <dbReference type="Proteomes" id="UP001231189"/>
    </source>
</evidence>
<feature type="domain" description="Calmodulin binding protein central" evidence="10">
    <location>
        <begin position="313"/>
        <end position="379"/>
    </location>
</feature>
<evidence type="ECO:0000256" key="5">
    <source>
        <dbReference type="ARBA" id="ARBA00023159"/>
    </source>
</evidence>
<feature type="compositionally biased region" description="Basic and acidic residues" evidence="8">
    <location>
        <begin position="123"/>
        <end position="132"/>
    </location>
</feature>
<dbReference type="AlphaFoldDB" id="A0AAD8W006"/>
<gene>
    <name evidence="12" type="ORF">QYE76_001781</name>
</gene>
<keyword evidence="4" id="KW-0238">DNA-binding</keyword>
<dbReference type="GO" id="GO:0005634">
    <property type="term" value="C:nucleus"/>
    <property type="evidence" value="ECO:0007669"/>
    <property type="project" value="UniProtKB-SubCell"/>
</dbReference>
<dbReference type="GO" id="GO:0080142">
    <property type="term" value="P:regulation of salicylic acid biosynthetic process"/>
    <property type="evidence" value="ECO:0007669"/>
    <property type="project" value="TreeGrafter"/>
</dbReference>
<evidence type="ECO:0000256" key="4">
    <source>
        <dbReference type="ARBA" id="ARBA00023125"/>
    </source>
</evidence>
<evidence type="ECO:0000256" key="8">
    <source>
        <dbReference type="SAM" id="MobiDB-lite"/>
    </source>
</evidence>
<dbReference type="Proteomes" id="UP001231189">
    <property type="component" value="Unassembled WGS sequence"/>
</dbReference>
<evidence type="ECO:0000256" key="1">
    <source>
        <dbReference type="ARBA" id="ARBA00004123"/>
    </source>
</evidence>
<name>A0AAD8W006_LOLMU</name>
<dbReference type="PANTHER" id="PTHR31713">
    <property type="entry name" value="OS02G0177800 PROTEIN"/>
    <property type="match status" value="1"/>
</dbReference>
<dbReference type="PANTHER" id="PTHR31713:SF10">
    <property type="entry name" value="EXPRESSED PROTEIN"/>
    <property type="match status" value="1"/>
</dbReference>
<keyword evidence="7" id="KW-0539">Nucleus</keyword>
<evidence type="ECO:0000259" key="10">
    <source>
        <dbReference type="Pfam" id="PF20451"/>
    </source>
</evidence>
<evidence type="ECO:0000256" key="2">
    <source>
        <dbReference type="ARBA" id="ARBA00007214"/>
    </source>
</evidence>
<dbReference type="EMBL" id="JAUUTY010000005">
    <property type="protein sequence ID" value="KAK1627466.1"/>
    <property type="molecule type" value="Genomic_DNA"/>
</dbReference>
<protein>
    <recommendedName>
        <fullName evidence="14">Calmodulin-binding protein</fullName>
    </recommendedName>
</protein>
<proteinExistence type="inferred from homology"/>
<dbReference type="GO" id="GO:0043565">
    <property type="term" value="F:sequence-specific DNA binding"/>
    <property type="evidence" value="ECO:0007669"/>
    <property type="project" value="TreeGrafter"/>
</dbReference>
<keyword evidence="3" id="KW-0805">Transcription regulation</keyword>
<comment type="caution">
    <text evidence="12">The sequence shown here is derived from an EMBL/GenBank/DDBJ whole genome shotgun (WGS) entry which is preliminary data.</text>
</comment>
<comment type="similarity">
    <text evidence="2">Belongs to the plant ACBP60 protein family.</text>
</comment>
<evidence type="ECO:0008006" key="14">
    <source>
        <dbReference type="Google" id="ProtNLM"/>
    </source>
</evidence>
<keyword evidence="6" id="KW-0804">Transcription</keyword>
<sequence length="615" mass="68689">MAPPKRDLALTGVGAGAGREAAKRRLRLGVFTGASASAAGWPVTPASPGKRMMRRSVLVVLFLLRMNDTSMTMSQRISQSQIGRMLQKLQKDQALMTSKLEGRLDKIDGRLEKIEGVILEVKKSNRHADQQPRQEPYQESGTASGSNARNTHLRFLNGLNLKTPIYTEKKITSESNSAIRIGIFDADNKMIREGPLSKVKVEMLVLRGDFCSDGRESWTEEEFNSHVVQGRHGQGFVLGGDCSVWLNNGEASFGGTVRFKEGSSRTRSRKFVVAARVCSDRKAADRVREAVMKPVTVLDRRNEANEKRHPPELDDEVYRLEEISKDGTYRKRLNDAQIYTVRDFLKALNKDANKLRGEILRIKRHSSSWEKMVKHARECCLTDMHDLKAYQNVEGNVVIFLNCVHDLVGAKFDGVYTAQENFDPAKKALAYELKECALHQLDSLPFNYVMNGHLPEQVPSIICSSVDAAILAPDEALEVYGSQLHDRVTNHVTQPSQHNEYVHGDQNTVNTQYYNQGEGIPPLSQQQPTAFATPLQWDGELPYWILEGPGQAYIHSQIQVPMSINGGSVMEASTSVQNNLLHQPSVPEPSTWHGDRLPGAEPSAYPFQGPGYERL</sequence>
<dbReference type="Pfam" id="PF07887">
    <property type="entry name" value="Calmodulin_bind"/>
    <property type="match status" value="1"/>
</dbReference>
<organism evidence="12 13">
    <name type="scientific">Lolium multiflorum</name>
    <name type="common">Italian ryegrass</name>
    <name type="synonym">Lolium perenne subsp. multiflorum</name>
    <dbReference type="NCBI Taxonomy" id="4521"/>
    <lineage>
        <taxon>Eukaryota</taxon>
        <taxon>Viridiplantae</taxon>
        <taxon>Streptophyta</taxon>
        <taxon>Embryophyta</taxon>
        <taxon>Tracheophyta</taxon>
        <taxon>Spermatophyta</taxon>
        <taxon>Magnoliopsida</taxon>
        <taxon>Liliopsida</taxon>
        <taxon>Poales</taxon>
        <taxon>Poaceae</taxon>
        <taxon>BOP clade</taxon>
        <taxon>Pooideae</taxon>
        <taxon>Poodae</taxon>
        <taxon>Poeae</taxon>
        <taxon>Poeae Chloroplast Group 2 (Poeae type)</taxon>
        <taxon>Loliodinae</taxon>
        <taxon>Loliinae</taxon>
        <taxon>Lolium</taxon>
    </lineage>
</organism>
<dbReference type="Pfam" id="PF20451">
    <property type="entry name" value="Calmod_bind_M"/>
    <property type="match status" value="1"/>
</dbReference>
<accession>A0AAD8W006</accession>